<evidence type="ECO:0000256" key="6">
    <source>
        <dbReference type="ARBA" id="ARBA00022801"/>
    </source>
</evidence>
<dbReference type="FunFam" id="2.60.120.260:FF:000065">
    <property type="entry name" value="Beta-galactosidase A"/>
    <property type="match status" value="1"/>
</dbReference>
<dbReference type="InterPro" id="IPR025300">
    <property type="entry name" value="BetaGal_jelly_roll_dom"/>
</dbReference>
<keyword evidence="6 9" id="KW-0378">Hydrolase</keyword>
<dbReference type="SUPFAM" id="SSF117100">
    <property type="entry name" value="Beta-galactosidase LacA, domain 3"/>
    <property type="match status" value="1"/>
</dbReference>
<dbReference type="InterPro" id="IPR018954">
    <property type="entry name" value="Betagal_dom2"/>
</dbReference>
<dbReference type="Gene3D" id="2.102.20.10">
    <property type="entry name" value="Beta-galactosidase, domain 2"/>
    <property type="match status" value="1"/>
</dbReference>
<evidence type="ECO:0000256" key="2">
    <source>
        <dbReference type="ARBA" id="ARBA00002691"/>
    </source>
</evidence>
<dbReference type="PANTHER" id="PTHR23421">
    <property type="entry name" value="BETA-GALACTOSIDASE RELATED"/>
    <property type="match status" value="1"/>
</dbReference>
<dbReference type="FunFam" id="3.20.20.80:FF:000040">
    <property type="entry name" value="Beta-galactosidase A"/>
    <property type="match status" value="1"/>
</dbReference>
<dbReference type="EMBL" id="BDHI01000029">
    <property type="protein sequence ID" value="GCB27412.1"/>
    <property type="molecule type" value="Genomic_DNA"/>
</dbReference>
<dbReference type="InterPro" id="IPR017853">
    <property type="entry name" value="GH"/>
</dbReference>
<feature type="chain" id="PRO_5019228235" description="Beta-galactosidase" evidence="11">
    <location>
        <begin position="23"/>
        <end position="2015"/>
    </location>
</feature>
<comment type="function">
    <text evidence="2">Cleaves beta-linked terminal galactosyl residues from gangliosides, glycoproteins, and glycosaminoglycans.</text>
</comment>
<dbReference type="Proteomes" id="UP000286921">
    <property type="component" value="Unassembled WGS sequence"/>
</dbReference>
<keyword evidence="8 9" id="KW-0326">Glycosidase</keyword>
<evidence type="ECO:0000256" key="5">
    <source>
        <dbReference type="ARBA" id="ARBA00022729"/>
    </source>
</evidence>
<sequence length="2015" mass="222131">MNRVYQQLLCFLWHVLLFAISADQPRLHIPRAPDPLAEQLTGLVTWDEYSIFVRGERILFLSGEFHPFRLPSPGLWLDVFQKIRALGYSGVSFYLMWGLLEGAPEHFRSDGVFDLQEFFDAASQAGIYLIARPGPYINAEVSGGGLPGWLQRLRGDVRSVAPDYLNATRNYIMNTGKIIARAQITNGGPIILFQPENEYTMCSGFTTVGDISACLDENYMAGVEAQYREAGIVVPFISNDAVPLGNWAPGTGKGAMDVYGYDFYPFGWGTGCQDPYNWTRILDPLSLSNFSTHLTMSPTTPYAIVEYQGGAPDPWGGNGVGTCAAMIGADFARVFYKVNFSLRATIVNLYMMFGGTNWGNLGYPSGYTSYDVGAPISEDRLLTREKYHEIKLQAQFIQSSPAYMVSWPLLAQLRYSNASNLDITVLHGDATKFYTIRHADYGTLKSTYYNINLDTSFGNFTVPTLGGSLVLNGRDSKIHVTDYQMGDISLVYSSAEIYTWKRSGDKTVLLMYGGDAEQHEFAVPLPSDHVKVLEGNETTYRGTDNLTFLQWTVSPTRQVISFSDKLDVYLLWRNDAYKYWVIDLSLPPPVGLHVSPSRENSSVIVKGGYLVRNATISGEVLSLTGDLNATTEIEVVAAPSGCCSGLVFNGETVKTSVENGRLKGSLKYEAPAIALPHLVTANWQYLDSLPELGPRYNDSNWTLCDHASTNNPRRLSTPTSLYASDYGYHAGSILYRGHFVANGAESSFSLSSQGGYAFAHSVWLNSTFLGAWSGDPAVQTYNQTLHFPNRLESGASYVLTVLIDNMGLNANFYANIQTMKDPRGILDYSLSGHEDKADIEWRITGNYEGERKLDLSRGPLNEGATFAERQGFHLPGTPTQDWQQSSPMDGLSGPGVGFYATTFNLSFPYGYDIPMSVIFANSSAVGDPTTAGRFRISLYVNGWQFGKYVKQSDYLNILSIGLMFVFQFTPWAVLALTSAVCCSGAGTNDQFSSDIDPGTFQNPSAIIRPRFRYWLPDPSVDEQTMRNDIHSAADVGAGGVEYLPWYNAGGFLGPAPPGDDWGKNGVGTPAFNRLFQAALEAHRDAGTVMDFAIGPNQGQGVPADPNDEGLQWDLGLQQAHLPFPAFPLANRNHLPGFVKLTVLSFWRHQVPFSIAVPANGSFAGIIPGWGTGDLLALISAEVVKRIDNSTASSTDRVPHIRLVIKESSLTDRTAEVSSSGHVSLTYPTDPDQQTYWLFAFYQRLTHAQNLIYTSNQTDAVIENGAYMVDHFSSRGAETVINFWEKYVLNEKVRSLLAEVGNYAWEDSVEIKSNISWSKSLPGVFEQKHGYSLIKYLPLIMFDNNNIAIQSSDPGAVQCVLDTSDEGVRYVNDFRDALLEGYSQYLQRLTEWATTDLNLQMSAQPAYNLPMDMEATVPLVNAPECESLGFMDNIDGYRQFSGPAVLAGKRIVSNEMGAVSMAAFQYQISSLLWSINRAVVGGVNQFVIHGLSYTGNYWATTWPGYTAFSYFYGELWSNKQPAWDHGFADFLEYVSRLQFSQQAGPLKTDIAVYNKESATDASFRWHAGNMTQLIDAGYSYSYLSPENFGLAQAYVGNQTLGPDGPAYKVLLVYSASNLTYESISKIGQFAEAGLPVILVGGDPSQYATAGAASHQNFTEAIVRLKCTKNVFTVSEGELIHKLASLHLEPRIQVQANSTWYTTWRESVREDIQFAFVYNDGKASAGHLVVSSDKTPHRFDMWTGQSAPILEYQQAHGKTLIPLVLEANQTALIAFTGPSVHRLREPAIHAVQTPSTIQGYKFNTNSSDSVELHVSAGPSDQPLVLSNGQNYTFPPDREVASSFILGNWSLTAEHWAAPANLSDASQIASKFNTTHQLDALIPWTQIPSLANASGLGYYSTSFEWPPRMGSADGAYLLMPRVLHTLRVKINGHQTPPPDYNAPKVDIGPYLRAGRNDVVIEVPTIMWNYIRSIFHRIVMAGYPPLISITDPGHLPGPVDTGLSGTVQVAPYVKWQAKL</sequence>
<feature type="domain" description="Beta-galactosidase" evidence="12">
    <location>
        <begin position="398"/>
        <end position="579"/>
    </location>
</feature>
<evidence type="ECO:0000256" key="3">
    <source>
        <dbReference type="ARBA" id="ARBA00009809"/>
    </source>
</evidence>
<evidence type="ECO:0000313" key="14">
    <source>
        <dbReference type="Proteomes" id="UP000286921"/>
    </source>
</evidence>
<evidence type="ECO:0000259" key="12">
    <source>
        <dbReference type="SMART" id="SM01029"/>
    </source>
</evidence>
<evidence type="ECO:0000313" key="13">
    <source>
        <dbReference type="EMBL" id="GCB27412.1"/>
    </source>
</evidence>
<name>A0A401L7D3_ASPAW</name>
<evidence type="ECO:0000256" key="8">
    <source>
        <dbReference type="ARBA" id="ARBA00023295"/>
    </source>
</evidence>
<keyword evidence="14" id="KW-1185">Reference proteome</keyword>
<dbReference type="Pfam" id="PF10435">
    <property type="entry name" value="BetaGal_dom2"/>
    <property type="match status" value="1"/>
</dbReference>
<dbReference type="EC" id="3.2.1.23" evidence="4 9"/>
<dbReference type="InterPro" id="IPR001944">
    <property type="entry name" value="Glycoside_Hdrlase_35"/>
</dbReference>
<dbReference type="InterPro" id="IPR025972">
    <property type="entry name" value="BetaGal_dom3"/>
</dbReference>
<comment type="similarity">
    <text evidence="3 10">Belongs to the glycosyl hydrolase 35 family.</text>
</comment>
<dbReference type="InterPro" id="IPR019801">
    <property type="entry name" value="Glyco_hydro_35_CS"/>
</dbReference>
<evidence type="ECO:0000256" key="4">
    <source>
        <dbReference type="ARBA" id="ARBA00012756"/>
    </source>
</evidence>
<dbReference type="SMART" id="SM01029">
    <property type="entry name" value="BetaGal_dom2"/>
    <property type="match status" value="1"/>
</dbReference>
<dbReference type="Gene3D" id="2.60.390.10">
    <property type="entry name" value="Beta-galactosidase, domain 3"/>
    <property type="match status" value="1"/>
</dbReference>
<dbReference type="PROSITE" id="PS01182">
    <property type="entry name" value="GLYCOSYL_HYDROL_F35"/>
    <property type="match status" value="1"/>
</dbReference>
<dbReference type="InterPro" id="IPR031330">
    <property type="entry name" value="Gly_Hdrlase_35_cat"/>
</dbReference>
<keyword evidence="5 11" id="KW-0732">Signal</keyword>
<dbReference type="InterPro" id="IPR036833">
    <property type="entry name" value="BetaGal_dom3_sf"/>
</dbReference>
<dbReference type="Pfam" id="PF13364">
    <property type="entry name" value="BetaGal_ABD2"/>
    <property type="match status" value="2"/>
</dbReference>
<dbReference type="SUPFAM" id="SSF49785">
    <property type="entry name" value="Galactose-binding domain-like"/>
    <property type="match status" value="3"/>
</dbReference>
<evidence type="ECO:0000256" key="10">
    <source>
        <dbReference type="RuleBase" id="RU003679"/>
    </source>
</evidence>
<dbReference type="Pfam" id="PF01301">
    <property type="entry name" value="Glyco_hydro_35"/>
    <property type="match status" value="1"/>
</dbReference>
<dbReference type="SUPFAM" id="SSF51011">
    <property type="entry name" value="Glycosyl hydrolase domain"/>
    <property type="match status" value="1"/>
</dbReference>
<dbReference type="InterPro" id="IPR037110">
    <property type="entry name" value="Betagal_dom2_sf"/>
</dbReference>
<dbReference type="FunFam" id="2.102.20.10:FF:000001">
    <property type="entry name" value="Beta-galactosidase A"/>
    <property type="match status" value="1"/>
</dbReference>
<protein>
    <recommendedName>
        <fullName evidence="4 9">Beta-galactosidase</fullName>
        <ecNumber evidence="4 9">3.2.1.23</ecNumber>
    </recommendedName>
</protein>
<dbReference type="Gene3D" id="2.60.120.260">
    <property type="entry name" value="Galactose-binding domain-like"/>
    <property type="match status" value="2"/>
</dbReference>
<evidence type="ECO:0000256" key="11">
    <source>
        <dbReference type="SAM" id="SignalP"/>
    </source>
</evidence>
<evidence type="ECO:0000256" key="1">
    <source>
        <dbReference type="ARBA" id="ARBA00001412"/>
    </source>
</evidence>
<keyword evidence="7" id="KW-0325">Glycoprotein</keyword>
<dbReference type="SUPFAM" id="SSF51445">
    <property type="entry name" value="(Trans)glycosidases"/>
    <property type="match status" value="1"/>
</dbReference>
<dbReference type="Pfam" id="PF17132">
    <property type="entry name" value="Glyco_hydro_106"/>
    <property type="match status" value="1"/>
</dbReference>
<proteinExistence type="inferred from homology"/>
<feature type="signal peptide" evidence="11">
    <location>
        <begin position="1"/>
        <end position="22"/>
    </location>
</feature>
<dbReference type="InterPro" id="IPR008979">
    <property type="entry name" value="Galactose-bd-like_sf"/>
</dbReference>
<accession>A0A401L7D3</accession>
<organism evidence="13 14">
    <name type="scientific">Aspergillus awamori</name>
    <name type="common">Black koji mold</name>
    <dbReference type="NCBI Taxonomy" id="105351"/>
    <lineage>
        <taxon>Eukaryota</taxon>
        <taxon>Fungi</taxon>
        <taxon>Dikarya</taxon>
        <taxon>Ascomycota</taxon>
        <taxon>Pezizomycotina</taxon>
        <taxon>Eurotiomycetes</taxon>
        <taxon>Eurotiomycetidae</taxon>
        <taxon>Eurotiales</taxon>
        <taxon>Aspergillaceae</taxon>
        <taxon>Aspergillus</taxon>
    </lineage>
</organism>
<reference evidence="13 14" key="1">
    <citation type="submission" date="2016-09" db="EMBL/GenBank/DDBJ databases">
        <title>Aspergillus awamori IFM 58123T.</title>
        <authorList>
            <person name="Kusuya Y."/>
            <person name="Shimizu M."/>
            <person name="Takahashi H."/>
            <person name="Yaguchi T."/>
        </authorList>
    </citation>
    <scope>NUCLEOTIDE SEQUENCE [LARGE SCALE GENOMIC DNA]</scope>
    <source>
        <strain evidence="13 14">IFM 58123</strain>
    </source>
</reference>
<dbReference type="GO" id="GO:0004565">
    <property type="term" value="F:beta-galactosidase activity"/>
    <property type="evidence" value="ECO:0007669"/>
    <property type="project" value="UniProtKB-EC"/>
</dbReference>
<evidence type="ECO:0000256" key="9">
    <source>
        <dbReference type="RuleBase" id="RU000675"/>
    </source>
</evidence>
<dbReference type="GO" id="GO:0005975">
    <property type="term" value="P:carbohydrate metabolic process"/>
    <property type="evidence" value="ECO:0007669"/>
    <property type="project" value="InterPro"/>
</dbReference>
<comment type="caution">
    <text evidence="13">The sequence shown here is derived from an EMBL/GenBank/DDBJ whole genome shotgun (WGS) entry which is preliminary data.</text>
</comment>
<dbReference type="Pfam" id="PF13363">
    <property type="entry name" value="BetaGal_dom3"/>
    <property type="match status" value="1"/>
</dbReference>
<gene>
    <name evidence="13" type="ORF">AAWM_10297</name>
</gene>
<comment type="catalytic activity">
    <reaction evidence="1 9">
        <text>Hydrolysis of terminal non-reducing beta-D-galactose residues in beta-D-galactosides.</text>
        <dbReference type="EC" id="3.2.1.23"/>
    </reaction>
</comment>
<evidence type="ECO:0000256" key="7">
    <source>
        <dbReference type="ARBA" id="ARBA00023180"/>
    </source>
</evidence>
<dbReference type="Gene3D" id="3.20.20.80">
    <property type="entry name" value="Glycosidases"/>
    <property type="match status" value="1"/>
</dbReference>
<dbReference type="PRINTS" id="PR00742">
    <property type="entry name" value="GLHYDRLASE35"/>
</dbReference>
<dbReference type="STRING" id="105351.A0A401L7D3"/>